<evidence type="ECO:0000256" key="2">
    <source>
        <dbReference type="SAM" id="Phobius"/>
    </source>
</evidence>
<dbReference type="Proteomes" id="UP000198372">
    <property type="component" value="Unassembled WGS sequence"/>
</dbReference>
<feature type="region of interest" description="Disordered" evidence="1">
    <location>
        <begin position="1"/>
        <end position="122"/>
    </location>
</feature>
<feature type="region of interest" description="Disordered" evidence="1">
    <location>
        <begin position="156"/>
        <end position="180"/>
    </location>
</feature>
<keyword evidence="4" id="KW-1185">Reference proteome</keyword>
<dbReference type="OrthoDB" id="3354346at2759"/>
<dbReference type="PANTHER" id="PTHR16779:SF1">
    <property type="entry name" value="BETA-1,4-MANNOSYLTRANSFERASE EGH"/>
    <property type="match status" value="1"/>
</dbReference>
<keyword evidence="2" id="KW-0472">Membrane</keyword>
<sequence>MVYGQSPYAAQNHDDPNMAVPRPFRSSSANSSMHSGEDLVNGSHGTHPGYSPYATSSGSTPSLPRYQSQQQLPPNPSPLGPSSRPPYATTPGSNSPSSRFSAYGYQNNGAQGGQSAHPLSNAMYMDSTPTLAGSMTPSEEKMRLGAADSLGEYIAPSTAGHTRGQGASFAAQPHASPAPYRRGPLKATGLTALYRAWSGATLADSGKDERHIKLPRLGYLDGIKFIAAWIVLNGTFFSATISSNDYAFIQRNSPLYITRSTGLGITLLLLLSGRSLVTPLWDVPSPSSGSKSKGALISWARLTRAMMIRPFRFILPVCSIVALQWGLSSSGRTHNCNKVGMDEPYWGLVGSFAGYATLVFNLLTCLFCGMQFTTYESNTLAGKTFGANLFTAPWFFQSSYAVYVTHMMLGNLSSNRYWVYALLGLFSWTTFNYFAVAIIGLVFADMHAHGHLHRIRTKWSTTGRLTLHVTLIAIACVTQFVPILRDNINKGMATINVQDHPELTFCDTIFATCWLFAIETSGLAQNIFGNMVMRTFGKASAGMYLLAPAITYTIVPDLALSMHNNGSSASSVLGVAWLVLFIVTLILSVLFHFLVELPSKMFGEVVAELLEGEGESEVPGFGAQPRAAGGKLVKKSPGEAVATQAQPASRQAPQTKPVA</sequence>
<feature type="compositionally biased region" description="Polar residues" evidence="1">
    <location>
        <begin position="53"/>
        <end position="66"/>
    </location>
</feature>
<dbReference type="InterPro" id="IPR027389">
    <property type="entry name" value="B_mannosylTrfase_Bre-3/Egh"/>
</dbReference>
<feature type="transmembrane region" description="Helical" evidence="2">
    <location>
        <begin position="465"/>
        <end position="484"/>
    </location>
</feature>
<dbReference type="GO" id="GO:0019187">
    <property type="term" value="F:beta-1,4-mannosyltransferase activity"/>
    <property type="evidence" value="ECO:0007669"/>
    <property type="project" value="InterPro"/>
</dbReference>
<proteinExistence type="predicted"/>
<keyword evidence="2" id="KW-0812">Transmembrane</keyword>
<dbReference type="STRING" id="269621.A0A238F2H2"/>
<organism evidence="3 4">
    <name type="scientific">Microbotryum intermedium</name>
    <dbReference type="NCBI Taxonomy" id="269621"/>
    <lineage>
        <taxon>Eukaryota</taxon>
        <taxon>Fungi</taxon>
        <taxon>Dikarya</taxon>
        <taxon>Basidiomycota</taxon>
        <taxon>Pucciniomycotina</taxon>
        <taxon>Microbotryomycetes</taxon>
        <taxon>Microbotryales</taxon>
        <taxon>Microbotryaceae</taxon>
        <taxon>Microbotryum</taxon>
    </lineage>
</organism>
<accession>A0A238F2H2</accession>
<dbReference type="AlphaFoldDB" id="A0A238F2H2"/>
<dbReference type="EMBL" id="FMSP01000003">
    <property type="protein sequence ID" value="SCV68332.1"/>
    <property type="molecule type" value="Genomic_DNA"/>
</dbReference>
<feature type="transmembrane region" description="Helical" evidence="2">
    <location>
        <begin position="417"/>
        <end position="444"/>
    </location>
</feature>
<dbReference type="PANTHER" id="PTHR16779">
    <property type="entry name" value="BETA-1,4-MANNOSYLTRANSFERASE EGH"/>
    <property type="match status" value="1"/>
</dbReference>
<feature type="compositionally biased region" description="Polar residues" evidence="1">
    <location>
        <begin position="643"/>
        <end position="659"/>
    </location>
</feature>
<keyword evidence="2" id="KW-1133">Transmembrane helix</keyword>
<protein>
    <submittedName>
        <fullName evidence="3">BQ2448_453 protein</fullName>
    </submittedName>
</protein>
<evidence type="ECO:0000256" key="1">
    <source>
        <dbReference type="SAM" id="MobiDB-lite"/>
    </source>
</evidence>
<dbReference type="GO" id="GO:0005737">
    <property type="term" value="C:cytoplasm"/>
    <property type="evidence" value="ECO:0007669"/>
    <property type="project" value="TreeGrafter"/>
</dbReference>
<feature type="transmembrane region" description="Helical" evidence="2">
    <location>
        <begin position="504"/>
        <end position="524"/>
    </location>
</feature>
<feature type="transmembrane region" description="Helical" evidence="2">
    <location>
        <begin position="575"/>
        <end position="595"/>
    </location>
</feature>
<feature type="transmembrane region" description="Helical" evidence="2">
    <location>
        <begin position="536"/>
        <end position="555"/>
    </location>
</feature>
<gene>
    <name evidence="3" type="ORF">BQ2448_453</name>
</gene>
<reference evidence="4" key="1">
    <citation type="submission" date="2016-09" db="EMBL/GenBank/DDBJ databases">
        <authorList>
            <person name="Jeantristanb JTB J.-T."/>
            <person name="Ricardo R."/>
        </authorList>
    </citation>
    <scope>NUCLEOTIDE SEQUENCE [LARGE SCALE GENOMIC DNA]</scope>
</reference>
<feature type="region of interest" description="Disordered" evidence="1">
    <location>
        <begin position="615"/>
        <end position="659"/>
    </location>
</feature>
<feature type="transmembrane region" description="Helical" evidence="2">
    <location>
        <begin position="380"/>
        <end position="397"/>
    </location>
</feature>
<name>A0A238F2H2_9BASI</name>
<evidence type="ECO:0000313" key="4">
    <source>
        <dbReference type="Proteomes" id="UP000198372"/>
    </source>
</evidence>
<feature type="compositionally biased region" description="Polar residues" evidence="1">
    <location>
        <begin position="90"/>
        <end position="100"/>
    </location>
</feature>
<feature type="transmembrane region" description="Helical" evidence="2">
    <location>
        <begin position="311"/>
        <end position="327"/>
    </location>
</feature>
<feature type="compositionally biased region" description="Polar residues" evidence="1">
    <location>
        <begin position="25"/>
        <end position="34"/>
    </location>
</feature>
<feature type="transmembrane region" description="Helical" evidence="2">
    <location>
        <begin position="217"/>
        <end position="241"/>
    </location>
</feature>
<feature type="transmembrane region" description="Helical" evidence="2">
    <location>
        <begin position="347"/>
        <end position="368"/>
    </location>
</feature>
<evidence type="ECO:0000313" key="3">
    <source>
        <dbReference type="EMBL" id="SCV68332.1"/>
    </source>
</evidence>